<dbReference type="PANTHER" id="PTHR35525">
    <property type="entry name" value="BLL6575 PROTEIN"/>
    <property type="match status" value="1"/>
</dbReference>
<accession>A0A7X6RSN0</accession>
<sequence length="174" mass="19087">MHLNPYGQDPVALAVDLVNRPLTGAADLERRCAEVGFLLERPVGEDDVAAVGEFLERWTRVVDAADAPARADRLNPLLIEFSAAPRLTDHAGTGWHLHYRPDLLPAHRQVAALLSVGTALHLTGRGMDRLGRCAAHGCVRVYADFSRGGRQRYCSPACGNRDAVRRHRARAVRP</sequence>
<dbReference type="InterPro" id="IPR021005">
    <property type="entry name" value="Znf_CGNR"/>
</dbReference>
<dbReference type="Pfam" id="PF11706">
    <property type="entry name" value="zf-CGNR"/>
    <property type="match status" value="1"/>
</dbReference>
<dbReference type="InterPro" id="IPR023286">
    <property type="entry name" value="ABATE_dom_sf"/>
</dbReference>
<name>A0A7X6RSN0_9ACTN</name>
<dbReference type="Gene3D" id="1.10.3300.10">
    <property type="entry name" value="Jann2411-like domain"/>
    <property type="match status" value="1"/>
</dbReference>
<organism evidence="2 3">
    <name type="scientific">Nocardiopsis alborubida</name>
    <dbReference type="NCBI Taxonomy" id="146802"/>
    <lineage>
        <taxon>Bacteria</taxon>
        <taxon>Bacillati</taxon>
        <taxon>Actinomycetota</taxon>
        <taxon>Actinomycetes</taxon>
        <taxon>Streptosporangiales</taxon>
        <taxon>Nocardiopsidaceae</taxon>
        <taxon>Nocardiopsis</taxon>
    </lineage>
</organism>
<proteinExistence type="predicted"/>
<dbReference type="RefSeq" id="WP_061083051.1">
    <property type="nucleotide sequence ID" value="NZ_JAAXPG010000033.1"/>
</dbReference>
<evidence type="ECO:0000313" key="3">
    <source>
        <dbReference type="Proteomes" id="UP000553209"/>
    </source>
</evidence>
<evidence type="ECO:0000313" key="2">
    <source>
        <dbReference type="EMBL" id="NKZ01216.1"/>
    </source>
</evidence>
<evidence type="ECO:0000259" key="1">
    <source>
        <dbReference type="Pfam" id="PF11706"/>
    </source>
</evidence>
<dbReference type="SUPFAM" id="SSF160904">
    <property type="entry name" value="Jann2411-like"/>
    <property type="match status" value="1"/>
</dbReference>
<comment type="caution">
    <text evidence="2">The sequence shown here is derived from an EMBL/GenBank/DDBJ whole genome shotgun (WGS) entry which is preliminary data.</text>
</comment>
<feature type="domain" description="Zinc finger CGNR" evidence="1">
    <location>
        <begin position="129"/>
        <end position="170"/>
    </location>
</feature>
<keyword evidence="3" id="KW-1185">Reference proteome</keyword>
<gene>
    <name evidence="2" type="ORF">HGB44_26615</name>
</gene>
<dbReference type="AlphaFoldDB" id="A0A7X6RSN0"/>
<reference evidence="2 3" key="1">
    <citation type="submission" date="2020-04" db="EMBL/GenBank/DDBJ databases">
        <title>MicrobeNet Type strains.</title>
        <authorList>
            <person name="Nicholson A.C."/>
        </authorList>
    </citation>
    <scope>NUCLEOTIDE SEQUENCE [LARGE SCALE GENOMIC DNA]</scope>
    <source>
        <strain evidence="2 3">ATCC 23612</strain>
    </source>
</reference>
<dbReference type="EMBL" id="JAAXPG010000033">
    <property type="protein sequence ID" value="NKZ01216.1"/>
    <property type="molecule type" value="Genomic_DNA"/>
</dbReference>
<dbReference type="InterPro" id="IPR010852">
    <property type="entry name" value="ABATE"/>
</dbReference>
<protein>
    <submittedName>
        <fullName evidence="2">CGNR zinc finger domain-containing protein</fullName>
    </submittedName>
</protein>
<dbReference type="Proteomes" id="UP000553209">
    <property type="component" value="Unassembled WGS sequence"/>
</dbReference>
<dbReference type="PANTHER" id="PTHR35525:SF3">
    <property type="entry name" value="BLL6575 PROTEIN"/>
    <property type="match status" value="1"/>
</dbReference>